<dbReference type="CDD" id="cd01948">
    <property type="entry name" value="EAL"/>
    <property type="match status" value="1"/>
</dbReference>
<dbReference type="Pfam" id="PF00990">
    <property type="entry name" value="GGDEF"/>
    <property type="match status" value="1"/>
</dbReference>
<dbReference type="PROSITE" id="PS50883">
    <property type="entry name" value="EAL"/>
    <property type="match status" value="1"/>
</dbReference>
<dbReference type="SMART" id="SM00267">
    <property type="entry name" value="GGDEF"/>
    <property type="match status" value="1"/>
</dbReference>
<dbReference type="PROSITE" id="PS50887">
    <property type="entry name" value="GGDEF"/>
    <property type="match status" value="1"/>
</dbReference>
<dbReference type="Gene3D" id="3.20.20.450">
    <property type="entry name" value="EAL domain"/>
    <property type="match status" value="1"/>
</dbReference>
<dbReference type="SMART" id="SM00065">
    <property type="entry name" value="GAF"/>
    <property type="match status" value="1"/>
</dbReference>
<dbReference type="InterPro" id="IPR043128">
    <property type="entry name" value="Rev_trsase/Diguanyl_cyclase"/>
</dbReference>
<dbReference type="InterPro" id="IPR001633">
    <property type="entry name" value="EAL_dom"/>
</dbReference>
<feature type="domain" description="EAL" evidence="2">
    <location>
        <begin position="364"/>
        <end position="618"/>
    </location>
</feature>
<keyword evidence="1" id="KW-0175">Coiled coil</keyword>
<dbReference type="Gene3D" id="3.30.450.40">
    <property type="match status" value="1"/>
</dbReference>
<evidence type="ECO:0000259" key="2">
    <source>
        <dbReference type="PROSITE" id="PS50883"/>
    </source>
</evidence>
<feature type="domain" description="GGDEF" evidence="3">
    <location>
        <begin position="221"/>
        <end position="355"/>
    </location>
</feature>
<dbReference type="EMBL" id="CP116341">
    <property type="protein sequence ID" value="WOV84959.1"/>
    <property type="molecule type" value="Genomic_DNA"/>
</dbReference>
<dbReference type="PANTHER" id="PTHR33121">
    <property type="entry name" value="CYCLIC DI-GMP PHOSPHODIESTERASE PDEF"/>
    <property type="match status" value="1"/>
</dbReference>
<dbReference type="InterPro" id="IPR003018">
    <property type="entry name" value="GAF"/>
</dbReference>
<dbReference type="Gene3D" id="3.30.70.270">
    <property type="match status" value="1"/>
</dbReference>
<protein>
    <submittedName>
        <fullName evidence="4">GGDEF and EAL domain-containing protein</fullName>
    </submittedName>
</protein>
<dbReference type="Proteomes" id="UP001303532">
    <property type="component" value="Chromosome"/>
</dbReference>
<organism evidence="4 5">
    <name type="scientific">Sporosarcina jeotgali</name>
    <dbReference type="NCBI Taxonomy" id="3020056"/>
    <lineage>
        <taxon>Bacteria</taxon>
        <taxon>Bacillati</taxon>
        <taxon>Bacillota</taxon>
        <taxon>Bacilli</taxon>
        <taxon>Bacillales</taxon>
        <taxon>Caryophanaceae</taxon>
        <taxon>Sporosarcina</taxon>
    </lineage>
</organism>
<dbReference type="Pfam" id="PF01590">
    <property type="entry name" value="GAF"/>
    <property type="match status" value="1"/>
</dbReference>
<dbReference type="PANTHER" id="PTHR33121:SF70">
    <property type="entry name" value="SIGNALING PROTEIN YKOW"/>
    <property type="match status" value="1"/>
</dbReference>
<dbReference type="InterPro" id="IPR029016">
    <property type="entry name" value="GAF-like_dom_sf"/>
</dbReference>
<keyword evidence="5" id="KW-1185">Reference proteome</keyword>
<evidence type="ECO:0000313" key="5">
    <source>
        <dbReference type="Proteomes" id="UP001303532"/>
    </source>
</evidence>
<evidence type="ECO:0000313" key="4">
    <source>
        <dbReference type="EMBL" id="WOV84959.1"/>
    </source>
</evidence>
<gene>
    <name evidence="4" type="ORF">PGH26_03260</name>
</gene>
<dbReference type="SUPFAM" id="SSF141868">
    <property type="entry name" value="EAL domain-like"/>
    <property type="match status" value="1"/>
</dbReference>
<dbReference type="RefSeq" id="WP_323692601.1">
    <property type="nucleotide sequence ID" value="NZ_CP116341.1"/>
</dbReference>
<dbReference type="InterPro" id="IPR050706">
    <property type="entry name" value="Cyclic-di-GMP_PDE-like"/>
</dbReference>
<dbReference type="InterPro" id="IPR029787">
    <property type="entry name" value="Nucleotide_cyclase"/>
</dbReference>
<dbReference type="SMART" id="SM00052">
    <property type="entry name" value="EAL"/>
    <property type="match status" value="1"/>
</dbReference>
<feature type="coiled-coil region" evidence="1">
    <location>
        <begin position="1"/>
        <end position="32"/>
    </location>
</feature>
<evidence type="ECO:0000256" key="1">
    <source>
        <dbReference type="SAM" id="Coils"/>
    </source>
</evidence>
<accession>A0ABZ0KY94</accession>
<sequence length="630" mass="72160">MNRSKKELTEFIARMQEQQHQLFKQAKQLELTPESMRDVLYELCENIAGIMQADRVSIWLFNDDKTTLTEHLTFTANSVSIPVIRQLDAVHAKPYFEAIVNQRVNSFSDIAKSEALQSLPVNYFKGSPITSLLDASIIMSRGIGGILCCETVERRNWSKLDEVFMAAIADMLSFVFDRMNRLEMEDRVHDLAYTDLLTGIDNENAFIEKVNDKIHKAGNELYGAFLYMKVDQFTSIQSVLGPEGTKISLKKVADRLGALFPKGSIFARIAFDHFIIFTEHHNNKEKNGNDMEHILSEMRKPIIIKRQELFLTFSYGVSFYPDHVNDAYEGIQAAKIALDSSQKLGNRKTRAIYDPHMYEQWEEEMHSEMNFGKGLDMNEFRLFYQPQVESLTHKVTGVEALIRWQHPEKGLLMPGAFIDIAETTGFITQIGEWAVSQACRQLKSWEQQGLGSLTISVNISPRHFLHYYFPAFLNSCIEEYNINPANLIIEITENVAIEDSKVVELQIQKVQEMGFPISIDDFGTGYSAFIYLQRFSIQEVKIDRQFVSKIETDVKSRAIVRAILTLAKSLHMHTVAEGVETIGQLKRLEELGCFEIQGYYFSKPVPIEELNSWLLASPRFPFLYLPIETA</sequence>
<name>A0ABZ0KY94_9BACL</name>
<dbReference type="Pfam" id="PF00563">
    <property type="entry name" value="EAL"/>
    <property type="match status" value="1"/>
</dbReference>
<dbReference type="InterPro" id="IPR000160">
    <property type="entry name" value="GGDEF_dom"/>
</dbReference>
<dbReference type="InterPro" id="IPR035919">
    <property type="entry name" value="EAL_sf"/>
</dbReference>
<proteinExistence type="predicted"/>
<evidence type="ECO:0000259" key="3">
    <source>
        <dbReference type="PROSITE" id="PS50887"/>
    </source>
</evidence>
<dbReference type="SUPFAM" id="SSF55781">
    <property type="entry name" value="GAF domain-like"/>
    <property type="match status" value="1"/>
</dbReference>
<dbReference type="CDD" id="cd01949">
    <property type="entry name" value="GGDEF"/>
    <property type="match status" value="1"/>
</dbReference>
<dbReference type="SUPFAM" id="SSF55073">
    <property type="entry name" value="Nucleotide cyclase"/>
    <property type="match status" value="1"/>
</dbReference>
<reference evidence="4 5" key="1">
    <citation type="submission" date="2023-01" db="EMBL/GenBank/DDBJ databases">
        <title>Sporosarcina sp. nov., isolated from Korean tranditional fermented seafood 'Jeotgal'.</title>
        <authorList>
            <person name="Yang A.-I."/>
        </authorList>
    </citation>
    <scope>NUCLEOTIDE SEQUENCE [LARGE SCALE GENOMIC DNA]</scope>
    <source>
        <strain evidence="4 5">B2O-1</strain>
    </source>
</reference>